<dbReference type="SMART" id="SM00977">
    <property type="entry name" value="TilS_C"/>
    <property type="match status" value="1"/>
</dbReference>
<evidence type="ECO:0000256" key="4">
    <source>
        <dbReference type="ARBA" id="ARBA00022694"/>
    </source>
</evidence>
<dbReference type="SUPFAM" id="SSF82829">
    <property type="entry name" value="MesJ substrate recognition domain-like"/>
    <property type="match status" value="1"/>
</dbReference>
<keyword evidence="11" id="KW-1185">Reference proteome</keyword>
<evidence type="ECO:0000256" key="8">
    <source>
        <dbReference type="HAMAP-Rule" id="MF_01161"/>
    </source>
</evidence>
<dbReference type="Pfam" id="PF11734">
    <property type="entry name" value="TilS_C"/>
    <property type="match status" value="1"/>
</dbReference>
<dbReference type="InterPro" id="IPR012094">
    <property type="entry name" value="tRNA_Ile_lys_synt"/>
</dbReference>
<name>A0ABV7HW60_9GAMM</name>
<evidence type="ECO:0000313" key="11">
    <source>
        <dbReference type="Proteomes" id="UP001595548"/>
    </source>
</evidence>
<protein>
    <recommendedName>
        <fullName evidence="8">tRNA(Ile)-lysidine synthase</fullName>
        <ecNumber evidence="8">6.3.4.19</ecNumber>
    </recommendedName>
    <alternativeName>
        <fullName evidence="8">tRNA(Ile)-2-lysyl-cytidine synthase</fullName>
    </alternativeName>
    <alternativeName>
        <fullName evidence="8">tRNA(Ile)-lysidine synthetase</fullName>
    </alternativeName>
</protein>
<evidence type="ECO:0000256" key="3">
    <source>
        <dbReference type="ARBA" id="ARBA00022598"/>
    </source>
</evidence>
<dbReference type="GO" id="GO:0032267">
    <property type="term" value="F:tRNA(Ile)-lysidine synthase activity"/>
    <property type="evidence" value="ECO:0007669"/>
    <property type="project" value="UniProtKB-EC"/>
</dbReference>
<dbReference type="HAMAP" id="MF_01161">
    <property type="entry name" value="tRNA_Ile_lys_synt"/>
    <property type="match status" value="1"/>
</dbReference>
<comment type="catalytic activity">
    <reaction evidence="7 8">
        <text>cytidine(34) in tRNA(Ile2) + L-lysine + ATP = lysidine(34) in tRNA(Ile2) + AMP + diphosphate + H(+)</text>
        <dbReference type="Rhea" id="RHEA:43744"/>
        <dbReference type="Rhea" id="RHEA-COMP:10625"/>
        <dbReference type="Rhea" id="RHEA-COMP:10670"/>
        <dbReference type="ChEBI" id="CHEBI:15378"/>
        <dbReference type="ChEBI" id="CHEBI:30616"/>
        <dbReference type="ChEBI" id="CHEBI:32551"/>
        <dbReference type="ChEBI" id="CHEBI:33019"/>
        <dbReference type="ChEBI" id="CHEBI:82748"/>
        <dbReference type="ChEBI" id="CHEBI:83665"/>
        <dbReference type="ChEBI" id="CHEBI:456215"/>
        <dbReference type="EC" id="6.3.4.19"/>
    </reaction>
</comment>
<organism evidence="10 11">
    <name type="scientific">Gilvimarinus japonicus</name>
    <dbReference type="NCBI Taxonomy" id="1796469"/>
    <lineage>
        <taxon>Bacteria</taxon>
        <taxon>Pseudomonadati</taxon>
        <taxon>Pseudomonadota</taxon>
        <taxon>Gammaproteobacteria</taxon>
        <taxon>Cellvibrionales</taxon>
        <taxon>Cellvibrionaceae</taxon>
        <taxon>Gilvimarinus</taxon>
    </lineage>
</organism>
<dbReference type="InterPro" id="IPR012796">
    <property type="entry name" value="Lysidine-tRNA-synth_C"/>
</dbReference>
<feature type="binding site" evidence="8">
    <location>
        <begin position="26"/>
        <end position="31"/>
    </location>
    <ligand>
        <name>ATP</name>
        <dbReference type="ChEBI" id="CHEBI:30616"/>
    </ligand>
</feature>
<dbReference type="SUPFAM" id="SSF52402">
    <property type="entry name" value="Adenine nucleotide alpha hydrolases-like"/>
    <property type="match status" value="1"/>
</dbReference>
<keyword evidence="6 8" id="KW-0067">ATP-binding</keyword>
<keyword evidence="4 8" id="KW-0819">tRNA processing</keyword>
<evidence type="ECO:0000256" key="5">
    <source>
        <dbReference type="ARBA" id="ARBA00022741"/>
    </source>
</evidence>
<evidence type="ECO:0000256" key="6">
    <source>
        <dbReference type="ARBA" id="ARBA00022840"/>
    </source>
</evidence>
<comment type="caution">
    <text evidence="10">The sequence shown here is derived from an EMBL/GenBank/DDBJ whole genome shotgun (WGS) entry which is preliminary data.</text>
</comment>
<gene>
    <name evidence="8 10" type="primary">tilS</name>
    <name evidence="10" type="ORF">ACFOEB_17760</name>
</gene>
<dbReference type="InterPro" id="IPR015262">
    <property type="entry name" value="tRNA_Ile_lys_synt_subst-bd"/>
</dbReference>
<evidence type="ECO:0000313" key="10">
    <source>
        <dbReference type="EMBL" id="MFC3157058.1"/>
    </source>
</evidence>
<accession>A0ABV7HW60</accession>
<reference evidence="11" key="1">
    <citation type="journal article" date="2019" name="Int. J. Syst. Evol. Microbiol.">
        <title>The Global Catalogue of Microorganisms (GCM) 10K type strain sequencing project: providing services to taxonomists for standard genome sequencing and annotation.</title>
        <authorList>
            <consortium name="The Broad Institute Genomics Platform"/>
            <consortium name="The Broad Institute Genome Sequencing Center for Infectious Disease"/>
            <person name="Wu L."/>
            <person name="Ma J."/>
        </authorList>
    </citation>
    <scope>NUCLEOTIDE SEQUENCE [LARGE SCALE GENOMIC DNA]</scope>
    <source>
        <strain evidence="11">KCTC 52141</strain>
    </source>
</reference>
<dbReference type="Proteomes" id="UP001595548">
    <property type="component" value="Unassembled WGS sequence"/>
</dbReference>
<comment type="subcellular location">
    <subcellularLocation>
        <location evidence="1 8">Cytoplasm</location>
    </subcellularLocation>
</comment>
<sequence>MTQTINTAILDNLRPDADACGWVGFSGGLDSTVLLHWLRQARPVWPLKAVHVNHGLSPNADQWQQQCEQFCRELGVELHVVKVALDTAAGNLEALAREARYEAFTQVLGAGDVLLLAQHQDDQAETVLYRLLRGAGARGLAAMATERPLGAARLYRPLLEVSRAELEAYAKEHALSWVDDESNTDVRFDRNYLRHRVMPALRERWPAAARSLADSAELNRSNDTLLSEYAAADLQALAEQTVAMGFCLPVAALGAMSAPRRHNLLRYWLELRFNQLPTRKALAEIDSQLVQSEGHGAEVIAGPVSLQRFNQKLYALHLPLQWQPEQSQPAIEWGDTAQLLMLPGGDALTLTPVTGAGIAPKWLSAGLQVQWRVGGERCQPAGRVHSQSLKKLLQEYQIPTWLRPRVPLLYINGELAAVADYWVCQRFAATDGEPGRECCWQWPAEKL</sequence>
<comment type="domain">
    <text evidence="8">The N-terminal region contains the highly conserved SGGXDS motif, predicted to be a P-loop motif involved in ATP binding.</text>
</comment>
<comment type="similarity">
    <text evidence="8">Belongs to the tRNA(Ile)-lysidine synthase family.</text>
</comment>
<dbReference type="Gene3D" id="3.40.50.620">
    <property type="entry name" value="HUPs"/>
    <property type="match status" value="1"/>
</dbReference>
<evidence type="ECO:0000256" key="7">
    <source>
        <dbReference type="ARBA" id="ARBA00048539"/>
    </source>
</evidence>
<evidence type="ECO:0000256" key="1">
    <source>
        <dbReference type="ARBA" id="ARBA00004496"/>
    </source>
</evidence>
<dbReference type="PANTHER" id="PTHR43033:SF1">
    <property type="entry name" value="TRNA(ILE)-LYSIDINE SYNTHASE-RELATED"/>
    <property type="match status" value="1"/>
</dbReference>
<evidence type="ECO:0000259" key="9">
    <source>
        <dbReference type="SMART" id="SM00977"/>
    </source>
</evidence>
<dbReference type="CDD" id="cd01992">
    <property type="entry name" value="TilS_N"/>
    <property type="match status" value="1"/>
</dbReference>
<proteinExistence type="inferred from homology"/>
<dbReference type="EC" id="6.3.4.19" evidence="8"/>
<keyword evidence="5 8" id="KW-0547">Nucleotide-binding</keyword>
<dbReference type="InterPro" id="IPR011063">
    <property type="entry name" value="TilS/TtcA_N"/>
</dbReference>
<comment type="function">
    <text evidence="8">Ligates lysine onto the cytidine present at position 34 of the AUA codon-specific tRNA(Ile) that contains the anticodon CAU, in an ATP-dependent manner. Cytidine is converted to lysidine, thus changing the amino acid specificity of the tRNA from methionine to isoleucine.</text>
</comment>
<dbReference type="NCBIfam" id="TIGR02432">
    <property type="entry name" value="lysidine_TilS_N"/>
    <property type="match status" value="1"/>
</dbReference>
<dbReference type="PANTHER" id="PTHR43033">
    <property type="entry name" value="TRNA(ILE)-LYSIDINE SYNTHASE-RELATED"/>
    <property type="match status" value="1"/>
</dbReference>
<dbReference type="InterPro" id="IPR014729">
    <property type="entry name" value="Rossmann-like_a/b/a_fold"/>
</dbReference>
<feature type="domain" description="Lysidine-tRNA(Ile) synthetase C-terminal" evidence="9">
    <location>
        <begin position="367"/>
        <end position="442"/>
    </location>
</feature>
<dbReference type="Pfam" id="PF09179">
    <property type="entry name" value="TilS"/>
    <property type="match status" value="1"/>
</dbReference>
<dbReference type="RefSeq" id="WP_382418588.1">
    <property type="nucleotide sequence ID" value="NZ_AP031500.1"/>
</dbReference>
<evidence type="ECO:0000256" key="2">
    <source>
        <dbReference type="ARBA" id="ARBA00022490"/>
    </source>
</evidence>
<dbReference type="Gene3D" id="1.20.59.20">
    <property type="match status" value="1"/>
</dbReference>
<dbReference type="Pfam" id="PF01171">
    <property type="entry name" value="ATP_bind_3"/>
    <property type="match status" value="1"/>
</dbReference>
<dbReference type="EMBL" id="JBHRTL010000031">
    <property type="protein sequence ID" value="MFC3157058.1"/>
    <property type="molecule type" value="Genomic_DNA"/>
</dbReference>
<dbReference type="SUPFAM" id="SSF56037">
    <property type="entry name" value="PheT/TilS domain"/>
    <property type="match status" value="1"/>
</dbReference>
<keyword evidence="3 8" id="KW-0436">Ligase</keyword>
<dbReference type="InterPro" id="IPR012795">
    <property type="entry name" value="tRNA_Ile_lys_synt_N"/>
</dbReference>
<dbReference type="NCBIfam" id="TIGR02433">
    <property type="entry name" value="lysidine_TilS_C"/>
    <property type="match status" value="1"/>
</dbReference>
<keyword evidence="2 8" id="KW-0963">Cytoplasm</keyword>